<organism evidence="4 5">
    <name type="scientific">Bugula neritina</name>
    <name type="common">Brown bryozoan</name>
    <name type="synonym">Sertularia neritina</name>
    <dbReference type="NCBI Taxonomy" id="10212"/>
    <lineage>
        <taxon>Eukaryota</taxon>
        <taxon>Metazoa</taxon>
        <taxon>Spiralia</taxon>
        <taxon>Lophotrochozoa</taxon>
        <taxon>Bryozoa</taxon>
        <taxon>Gymnolaemata</taxon>
        <taxon>Cheilostomatida</taxon>
        <taxon>Flustrina</taxon>
        <taxon>Buguloidea</taxon>
        <taxon>Bugulidae</taxon>
        <taxon>Bugula</taxon>
    </lineage>
</organism>
<proteinExistence type="inferred from homology"/>
<feature type="domain" description="DMAP1-binding" evidence="3">
    <location>
        <begin position="1"/>
        <end position="113"/>
    </location>
</feature>
<dbReference type="Pfam" id="PF06464">
    <property type="entry name" value="DMAP_binding"/>
    <property type="match status" value="1"/>
</dbReference>
<evidence type="ECO:0000313" key="4">
    <source>
        <dbReference type="EMBL" id="KAF6025754.1"/>
    </source>
</evidence>
<dbReference type="SUPFAM" id="SSF56801">
    <property type="entry name" value="Acetyl-CoA synthetase-like"/>
    <property type="match status" value="2"/>
</dbReference>
<dbReference type="CDD" id="cd05905">
    <property type="entry name" value="Dip2"/>
    <property type="match status" value="2"/>
</dbReference>
<dbReference type="PANTHER" id="PTHR22754">
    <property type="entry name" value="DISCO-INTERACTING PROTEIN 2 DIP2 -RELATED"/>
    <property type="match status" value="1"/>
</dbReference>
<dbReference type="PANTHER" id="PTHR22754:SF32">
    <property type="entry name" value="DISCO-INTERACTING PROTEIN 2"/>
    <property type="match status" value="1"/>
</dbReference>
<comment type="caution">
    <text evidence="4">The sequence shown here is derived from an EMBL/GenBank/DDBJ whole genome shotgun (WGS) entry which is preliminary data.</text>
</comment>
<feature type="compositionally biased region" description="Basic and acidic residues" evidence="2">
    <location>
        <begin position="56"/>
        <end position="73"/>
    </location>
</feature>
<dbReference type="OrthoDB" id="69964at2759"/>
<dbReference type="PROSITE" id="PS51912">
    <property type="entry name" value="DMAP1_BIND"/>
    <property type="match status" value="1"/>
</dbReference>
<dbReference type="Pfam" id="PF00501">
    <property type="entry name" value="AMP-binding"/>
    <property type="match status" value="2"/>
</dbReference>
<accession>A0A7J7JJF9</accession>
<protein>
    <submittedName>
        <fullName evidence="4">DIP2</fullName>
    </submittedName>
</protein>
<keyword evidence="5" id="KW-1185">Reference proteome</keyword>
<dbReference type="Proteomes" id="UP000593567">
    <property type="component" value="Unassembled WGS sequence"/>
</dbReference>
<evidence type="ECO:0000256" key="2">
    <source>
        <dbReference type="SAM" id="MobiDB-lite"/>
    </source>
</evidence>
<dbReference type="Pfam" id="PF23024">
    <property type="entry name" value="AMP-dom_DIP2-like"/>
    <property type="match status" value="1"/>
</dbReference>
<feature type="region of interest" description="Disordered" evidence="2">
    <location>
        <begin position="95"/>
        <end position="178"/>
    </location>
</feature>
<dbReference type="InterPro" id="IPR025110">
    <property type="entry name" value="AMP-bd_C"/>
</dbReference>
<dbReference type="FunFam" id="3.30.300.30:FF:000001">
    <property type="entry name" value="DIP2 disco-interacting protein 2 homolog C"/>
    <property type="match status" value="1"/>
</dbReference>
<dbReference type="Gene3D" id="3.30.300.30">
    <property type="match status" value="2"/>
</dbReference>
<feature type="compositionally biased region" description="Acidic residues" evidence="2">
    <location>
        <begin position="134"/>
        <end position="146"/>
    </location>
</feature>
<dbReference type="InterPro" id="IPR045851">
    <property type="entry name" value="AMP-bd_C_sf"/>
</dbReference>
<name>A0A7J7JJF9_BUGNE</name>
<dbReference type="InterPro" id="IPR010506">
    <property type="entry name" value="DMAP1-bd"/>
</dbReference>
<sequence length="1548" mass="169902">MAQHSSLIQQKLAELDLELSEGDITQKGYDKKRARLLAEERKAEPHYVSSEPETDSSERNRRAAKRVTREESRFHSVLGTALEIRTEAVLQALKNHQQGKLPVPMPSKRMSTMNTPPLEPPLQGVTRNHKDAGSSDDDSSVFDEENTSSLEFQHPGRPSNMSNMPSVLPHVAPSSRTGLQQHPELKTQGSYIRLQPPPTQSNQKGLPPPDITHHIAAELNKHSSHAGSVRIPQPVNDPVGTLYCKGKVSTKIQQLLNTLKRPKRRPLPEYFKEENSELEVSSNDPDAPQPEGNTMKPTDGGAAVIQSGLPRNIVSAIHRYGTSTFPKAPAVTMLDHHGKTVNSLTYGKLYSKVLKISYCLLNKLGSKTDPVLRPGDKVALVYPNSDPVSYMCAFYGCITAGLVPVPVEVPTSKRDASTFGMGFLLRSLNVSVALTSEVCHKTLPREPSGEIGNIKGWPKLMWFCADNFTQKPSKDWHPPADIADHAPCYIEYTTAKDGSVMGVTITNHAMVTHCRTLSQACAYTEGEVMVCVLDFRREMGLWHGILASVFNGMHVIFVPYSLMKTDPASWLKLITRHNAGVSIAKSRDMHWGMLAKKDHKEIDLKSLRLLLVADGANPWSLTTCDSFVTVFQTRGLQAEAVCPCASSAEALTVSLRRPGRKGGNQTGRGVLSMQGLSYGVVRVEDENSLMSLTLQDCGQVLPGANMVVVKVEGDPILCKTDEVGELCISSAYVGVSYWGLKGVSANVFRVQPLEDGKVVNDKYYVRTGLIGFLGPGGLVFVCGSREGLMAVSNRRHNTDDIIATVLAVEPNRFIYRGRIAVFSIPVLRDERICIVAEQRPDSSEEESFQWMSKVLQAVDTIHQVGIYCLALVPPNYLPRSTLGGIHVYETMKKLQDGTLHPANVLMCPHTCVLNLPQPREDTPSDVGPSAMFVGSIVQGARLASAKGQDLTSFNEEDQAKKHQFLSEVLRWRANFMPDHELFTIISAKGTPVVVTCSQLHRKAEKVAAVILEKGKRNVGDHVALVYPPSIDLVAAFYGCLYVGCIPIIIRPPHPHNLATTLPTLKMIVEASNSTCILTTSTIIKNLRSKEANSIVESKSWPALLDTSDISKKKSLAIYVPPSTEMLCYLDFSVSTTGMLAGIKMTHAAVLALCRSIKLQCELYTSRNIVLCLDPYSGLAAALWTLVGVYAGHNSILIAPTELEKDPTAWLAAVSQYKVRDTFCSYGVMEMCTRGLGSSTALLKQRGVNLSSVRTCIVVAEERPRMQLMTSFTKVFSTLGLSPRAVSTTFGCRVNTTMCLQGPSCPDPSEVYVDTKSLRYDRVSILEKGSPNSLCLKESGKLLPGVKVVIANPETKGQCADSHLGEIWVSCPHNANGYFAIYGDEYPAMDHFDSHLATGDTRTAYARTGYLGFIMRTDKTQADGERHDAIFIVGALDEAIVLRGLRYHPIDIENSVMRCHRKISECAVFTWTNLLVVVVELDGHENEALDVIPLVTNTVLEEGHLIVGVVVIVDPGVIPINSRGEKQRMHLRDGFIGDHLDPIYVAYNM</sequence>
<feature type="region of interest" description="Disordered" evidence="2">
    <location>
        <begin position="39"/>
        <end position="73"/>
    </location>
</feature>
<evidence type="ECO:0000259" key="3">
    <source>
        <dbReference type="PROSITE" id="PS51912"/>
    </source>
</evidence>
<dbReference type="Gene3D" id="3.40.50.12780">
    <property type="entry name" value="N-terminal domain of ligase-like"/>
    <property type="match status" value="2"/>
</dbReference>
<dbReference type="SMART" id="SM01137">
    <property type="entry name" value="DMAP_binding"/>
    <property type="match status" value="1"/>
</dbReference>
<reference evidence="4" key="1">
    <citation type="submission" date="2020-06" db="EMBL/GenBank/DDBJ databases">
        <title>Draft genome of Bugula neritina, a colonial animal packing powerful symbionts and potential medicines.</title>
        <authorList>
            <person name="Rayko M."/>
        </authorList>
    </citation>
    <scope>NUCLEOTIDE SEQUENCE [LARGE SCALE GENOMIC DNA]</scope>
    <source>
        <strain evidence="4">Kwan_BN1</strain>
    </source>
</reference>
<evidence type="ECO:0000313" key="5">
    <source>
        <dbReference type="Proteomes" id="UP000593567"/>
    </source>
</evidence>
<dbReference type="InterPro" id="IPR000873">
    <property type="entry name" value="AMP-dep_synth/lig_dom"/>
</dbReference>
<gene>
    <name evidence="4" type="ORF">EB796_016005</name>
</gene>
<evidence type="ECO:0000256" key="1">
    <source>
        <dbReference type="ARBA" id="ARBA00007735"/>
    </source>
</evidence>
<dbReference type="InterPro" id="IPR037337">
    <property type="entry name" value="Dip2-like_dom"/>
</dbReference>
<comment type="similarity">
    <text evidence="1">Belongs to the DIP2 family.</text>
</comment>
<feature type="region of interest" description="Disordered" evidence="2">
    <location>
        <begin position="273"/>
        <end position="295"/>
    </location>
</feature>
<dbReference type="InterPro" id="IPR042099">
    <property type="entry name" value="ANL_N_sf"/>
</dbReference>
<dbReference type="EMBL" id="VXIV02002437">
    <property type="protein sequence ID" value="KAF6025754.1"/>
    <property type="molecule type" value="Genomic_DNA"/>
</dbReference>